<dbReference type="AlphaFoldDB" id="A0AAU9J142"/>
<dbReference type="SUPFAM" id="SSF51695">
    <property type="entry name" value="PLC-like phosphodiesterases"/>
    <property type="match status" value="1"/>
</dbReference>
<dbReference type="Pfam" id="PF03009">
    <property type="entry name" value="GDPD"/>
    <property type="match status" value="1"/>
</dbReference>
<name>A0AAU9J142_9CILI</name>
<sequence length="331" mass="37788">MWFITALLFSSALAKPTSAPYLLTQNRPFIIAHRGACGYIPEHTLQAYEVASYMSADFIESDLVPSKDFQLIVNHDNLLNETTNIDLLPQFSNLHTTKTIDTYKGNITETGWFIEDFSLNQIKELRAKQRLNFRPKHLNYLFQKITIEETLNWAINENLERIKKNKKLLGVYIELKYPKYFNSKGFPVQEMLLGVLNKFGVGDLNSASEKCPIVLECFELETLKYFSEVTDLPLVYLIDSRIGSNQIEEYSTIVHGVGPDLGYVFDLGLDGTGFIAKAHSNELFVHPWVMRDDILPEGANAEEMYLKLLYENADGIFTDFPDSASTYFSTE</sequence>
<keyword evidence="4" id="KW-0319">Glycerol metabolism</keyword>
<dbReference type="PANTHER" id="PTHR43620:SF7">
    <property type="entry name" value="GLYCEROPHOSPHODIESTER PHOSPHODIESTERASE GDPD5-RELATED"/>
    <property type="match status" value="1"/>
</dbReference>
<accession>A0AAU9J142</accession>
<feature type="domain" description="GP-PDE" evidence="7">
    <location>
        <begin position="28"/>
        <end position="328"/>
    </location>
</feature>
<evidence type="ECO:0000256" key="2">
    <source>
        <dbReference type="ARBA" id="ARBA00012247"/>
    </source>
</evidence>
<comment type="caution">
    <text evidence="8">The sequence shown here is derived from an EMBL/GenBank/DDBJ whole genome shotgun (WGS) entry which is preliminary data.</text>
</comment>
<dbReference type="GO" id="GO:0006071">
    <property type="term" value="P:glycerol metabolic process"/>
    <property type="evidence" value="ECO:0007669"/>
    <property type="project" value="UniProtKB-KW"/>
</dbReference>
<dbReference type="Gene3D" id="3.20.20.190">
    <property type="entry name" value="Phosphatidylinositol (PI) phosphodiesterase"/>
    <property type="match status" value="1"/>
</dbReference>
<reference evidence="8" key="1">
    <citation type="submission" date="2021-09" db="EMBL/GenBank/DDBJ databases">
        <authorList>
            <consortium name="AG Swart"/>
            <person name="Singh M."/>
            <person name="Singh A."/>
            <person name="Seah K."/>
            <person name="Emmerich C."/>
        </authorList>
    </citation>
    <scope>NUCLEOTIDE SEQUENCE</scope>
    <source>
        <strain evidence="8">ATCC30299</strain>
    </source>
</reference>
<evidence type="ECO:0000256" key="6">
    <source>
        <dbReference type="ARBA" id="ARBA00047512"/>
    </source>
</evidence>
<comment type="similarity">
    <text evidence="1">Belongs to the glycerophosphoryl diester phosphodiesterase family.</text>
</comment>
<dbReference type="InterPro" id="IPR017946">
    <property type="entry name" value="PLC-like_Pdiesterase_TIM-brl"/>
</dbReference>
<evidence type="ECO:0000313" key="9">
    <source>
        <dbReference type="Proteomes" id="UP001162131"/>
    </source>
</evidence>
<gene>
    <name evidence="8" type="ORF">BSTOLATCC_MIC27464</name>
</gene>
<evidence type="ECO:0000256" key="4">
    <source>
        <dbReference type="ARBA" id="ARBA00022798"/>
    </source>
</evidence>
<keyword evidence="5" id="KW-0378">Hydrolase</keyword>
<dbReference type="GO" id="GO:0008889">
    <property type="term" value="F:glycerophosphodiester phosphodiesterase activity"/>
    <property type="evidence" value="ECO:0007669"/>
    <property type="project" value="UniProtKB-EC"/>
</dbReference>
<evidence type="ECO:0000313" key="8">
    <source>
        <dbReference type="EMBL" id="CAG9320888.1"/>
    </source>
</evidence>
<protein>
    <recommendedName>
        <fullName evidence="2">glycerophosphodiester phosphodiesterase</fullName>
        <ecNumber evidence="2">3.1.4.46</ecNumber>
    </recommendedName>
</protein>
<evidence type="ECO:0000256" key="3">
    <source>
        <dbReference type="ARBA" id="ARBA00022729"/>
    </source>
</evidence>
<proteinExistence type="inferred from homology"/>
<dbReference type="InterPro" id="IPR030395">
    <property type="entry name" value="GP_PDE_dom"/>
</dbReference>
<dbReference type="Proteomes" id="UP001162131">
    <property type="component" value="Unassembled WGS sequence"/>
</dbReference>
<evidence type="ECO:0000256" key="1">
    <source>
        <dbReference type="ARBA" id="ARBA00007277"/>
    </source>
</evidence>
<organism evidence="8 9">
    <name type="scientific">Blepharisma stoltei</name>
    <dbReference type="NCBI Taxonomy" id="1481888"/>
    <lineage>
        <taxon>Eukaryota</taxon>
        <taxon>Sar</taxon>
        <taxon>Alveolata</taxon>
        <taxon>Ciliophora</taxon>
        <taxon>Postciliodesmatophora</taxon>
        <taxon>Heterotrichea</taxon>
        <taxon>Heterotrichida</taxon>
        <taxon>Blepharismidae</taxon>
        <taxon>Blepharisma</taxon>
    </lineage>
</organism>
<comment type="catalytic activity">
    <reaction evidence="6">
        <text>a sn-glycero-3-phosphodiester + H2O = an alcohol + sn-glycerol 3-phosphate + H(+)</text>
        <dbReference type="Rhea" id="RHEA:12969"/>
        <dbReference type="ChEBI" id="CHEBI:15377"/>
        <dbReference type="ChEBI" id="CHEBI:15378"/>
        <dbReference type="ChEBI" id="CHEBI:30879"/>
        <dbReference type="ChEBI" id="CHEBI:57597"/>
        <dbReference type="ChEBI" id="CHEBI:83408"/>
        <dbReference type="EC" id="3.1.4.46"/>
    </reaction>
</comment>
<dbReference type="EC" id="3.1.4.46" evidence="2"/>
<dbReference type="EMBL" id="CAJZBQ010000027">
    <property type="protein sequence ID" value="CAG9320888.1"/>
    <property type="molecule type" value="Genomic_DNA"/>
</dbReference>
<evidence type="ECO:0000256" key="5">
    <source>
        <dbReference type="ARBA" id="ARBA00022801"/>
    </source>
</evidence>
<keyword evidence="9" id="KW-1185">Reference proteome</keyword>
<evidence type="ECO:0000259" key="7">
    <source>
        <dbReference type="PROSITE" id="PS51704"/>
    </source>
</evidence>
<dbReference type="GO" id="GO:0006629">
    <property type="term" value="P:lipid metabolic process"/>
    <property type="evidence" value="ECO:0007669"/>
    <property type="project" value="InterPro"/>
</dbReference>
<dbReference type="PROSITE" id="PS51704">
    <property type="entry name" value="GP_PDE"/>
    <property type="match status" value="1"/>
</dbReference>
<keyword evidence="3" id="KW-0732">Signal</keyword>
<dbReference type="PANTHER" id="PTHR43620">
    <property type="entry name" value="GLYCEROPHOSPHORYL DIESTER PHOSPHODIESTERASE"/>
    <property type="match status" value="1"/>
</dbReference>